<feature type="compositionally biased region" description="Polar residues" evidence="1">
    <location>
        <begin position="27"/>
        <end position="44"/>
    </location>
</feature>
<dbReference type="Proteomes" id="UP000789524">
    <property type="component" value="Unassembled WGS sequence"/>
</dbReference>
<evidence type="ECO:0000313" key="3">
    <source>
        <dbReference type="EMBL" id="CAG9581599.1"/>
    </source>
</evidence>
<dbReference type="Gene3D" id="1.10.533.10">
    <property type="entry name" value="Death Domain, Fas"/>
    <property type="match status" value="1"/>
</dbReference>
<dbReference type="EMBL" id="CAKASE010000080">
    <property type="protein sequence ID" value="CAG9581599.1"/>
    <property type="molecule type" value="Genomic_DNA"/>
</dbReference>
<dbReference type="GO" id="GO:0007165">
    <property type="term" value="P:signal transduction"/>
    <property type="evidence" value="ECO:0007669"/>
    <property type="project" value="InterPro"/>
</dbReference>
<dbReference type="Pfam" id="PF00531">
    <property type="entry name" value="Death"/>
    <property type="match status" value="1"/>
</dbReference>
<keyword evidence="4" id="KW-1185">Reference proteome</keyword>
<name>A0A8J2R730_9NEOP</name>
<sequence length="250" mass="28584">MTSKLSAKFMEIFRNLKSDAVPRPPRKNTNLNENECSEPQTENIDGNYEEIFVNHDEKKNKKKPKFKKSFSVPQNESEDVKSDEEDRRSSTASSNVNTQAGGNVINIVNSSKVRWGNEFVYYMGNAYGQPGKSHTPSSDDEEPIEKTELIAMLLEASIEPEHEYIDYISKNLGKNWYSLFRRLGYTQGQIETAEIDNAKQGVAEARYKLLLDWKRNDDIGTLGKLSNVLWENGDRQIVKGMADIYDRSKQ</sequence>
<proteinExistence type="predicted"/>
<dbReference type="OrthoDB" id="535509at2759"/>
<dbReference type="SUPFAM" id="SSF47986">
    <property type="entry name" value="DEATH domain"/>
    <property type="match status" value="1"/>
</dbReference>
<organism evidence="3 4">
    <name type="scientific">Danaus chrysippus</name>
    <name type="common">African queen</name>
    <dbReference type="NCBI Taxonomy" id="151541"/>
    <lineage>
        <taxon>Eukaryota</taxon>
        <taxon>Metazoa</taxon>
        <taxon>Ecdysozoa</taxon>
        <taxon>Arthropoda</taxon>
        <taxon>Hexapoda</taxon>
        <taxon>Insecta</taxon>
        <taxon>Pterygota</taxon>
        <taxon>Neoptera</taxon>
        <taxon>Endopterygota</taxon>
        <taxon>Lepidoptera</taxon>
        <taxon>Glossata</taxon>
        <taxon>Ditrysia</taxon>
        <taxon>Papilionoidea</taxon>
        <taxon>Nymphalidae</taxon>
        <taxon>Danainae</taxon>
        <taxon>Danaini</taxon>
        <taxon>Danaina</taxon>
        <taxon>Danaus</taxon>
        <taxon>Anosia</taxon>
    </lineage>
</organism>
<feature type="domain" description="Death" evidence="2">
    <location>
        <begin position="161"/>
        <end position="245"/>
    </location>
</feature>
<dbReference type="CDD" id="cd01670">
    <property type="entry name" value="Death"/>
    <property type="match status" value="1"/>
</dbReference>
<reference evidence="3" key="1">
    <citation type="submission" date="2021-09" db="EMBL/GenBank/DDBJ databases">
        <authorList>
            <person name="Martin H S."/>
        </authorList>
    </citation>
    <scope>NUCLEOTIDE SEQUENCE</scope>
</reference>
<evidence type="ECO:0000313" key="4">
    <source>
        <dbReference type="Proteomes" id="UP000789524"/>
    </source>
</evidence>
<accession>A0A8J2R730</accession>
<gene>
    <name evidence="3" type="ORF">DCHRY22_LOCUS14168</name>
</gene>
<protein>
    <submittedName>
        <fullName evidence="3">(African queen) hypothetical protein</fullName>
    </submittedName>
</protein>
<feature type="compositionally biased region" description="Basic and acidic residues" evidence="1">
    <location>
        <begin position="78"/>
        <end position="89"/>
    </location>
</feature>
<feature type="region of interest" description="Disordered" evidence="1">
    <location>
        <begin position="14"/>
        <end position="98"/>
    </location>
</feature>
<evidence type="ECO:0000259" key="2">
    <source>
        <dbReference type="PROSITE" id="PS50017"/>
    </source>
</evidence>
<dbReference type="AlphaFoldDB" id="A0A8J2R730"/>
<evidence type="ECO:0000256" key="1">
    <source>
        <dbReference type="SAM" id="MobiDB-lite"/>
    </source>
</evidence>
<comment type="caution">
    <text evidence="3">The sequence shown here is derived from an EMBL/GenBank/DDBJ whole genome shotgun (WGS) entry which is preliminary data.</text>
</comment>
<dbReference type="InterPro" id="IPR011029">
    <property type="entry name" value="DEATH-like_dom_sf"/>
</dbReference>
<dbReference type="InterPro" id="IPR000488">
    <property type="entry name" value="Death_dom"/>
</dbReference>
<dbReference type="PROSITE" id="PS50017">
    <property type="entry name" value="DEATH_DOMAIN"/>
    <property type="match status" value="1"/>
</dbReference>